<dbReference type="InterPro" id="IPR024077">
    <property type="entry name" value="Neurolysin/TOP_dom2"/>
</dbReference>
<feature type="domain" description="Peptidase M3A/M3B catalytic" evidence="8">
    <location>
        <begin position="29"/>
        <end position="257"/>
    </location>
</feature>
<evidence type="ECO:0000313" key="9">
    <source>
        <dbReference type="EMBL" id="SVD95290.1"/>
    </source>
</evidence>
<keyword evidence="7" id="KW-0482">Metalloprotease</keyword>
<dbReference type="GO" id="GO:0006518">
    <property type="term" value="P:peptide metabolic process"/>
    <property type="evidence" value="ECO:0007669"/>
    <property type="project" value="TreeGrafter"/>
</dbReference>
<dbReference type="InterPro" id="IPR001567">
    <property type="entry name" value="Pept_M3A_M3B_dom"/>
</dbReference>
<evidence type="ECO:0000256" key="4">
    <source>
        <dbReference type="ARBA" id="ARBA00022723"/>
    </source>
</evidence>
<keyword evidence="3" id="KW-0645">Protease</keyword>
<organism evidence="9">
    <name type="scientific">marine metagenome</name>
    <dbReference type="NCBI Taxonomy" id="408172"/>
    <lineage>
        <taxon>unclassified sequences</taxon>
        <taxon>metagenomes</taxon>
        <taxon>ecological metagenomes</taxon>
    </lineage>
</organism>
<proteinExistence type="inferred from homology"/>
<dbReference type="InterPro" id="IPR045090">
    <property type="entry name" value="Pept_M3A_M3B"/>
</dbReference>
<keyword evidence="4" id="KW-0479">Metal-binding</keyword>
<evidence type="ECO:0000256" key="3">
    <source>
        <dbReference type="ARBA" id="ARBA00022670"/>
    </source>
</evidence>
<dbReference type="Gene3D" id="1.10.1370.10">
    <property type="entry name" value="Neurolysin, domain 3"/>
    <property type="match status" value="1"/>
</dbReference>
<dbReference type="PANTHER" id="PTHR11804">
    <property type="entry name" value="PROTEASE M3 THIMET OLIGOPEPTIDASE-RELATED"/>
    <property type="match status" value="1"/>
</dbReference>
<comment type="cofactor">
    <cofactor evidence="1">
        <name>Zn(2+)</name>
        <dbReference type="ChEBI" id="CHEBI:29105"/>
    </cofactor>
</comment>
<dbReference type="GO" id="GO:0004222">
    <property type="term" value="F:metalloendopeptidase activity"/>
    <property type="evidence" value="ECO:0007669"/>
    <property type="project" value="InterPro"/>
</dbReference>
<dbReference type="Pfam" id="PF01432">
    <property type="entry name" value="Peptidase_M3"/>
    <property type="match status" value="1"/>
</dbReference>
<evidence type="ECO:0000256" key="5">
    <source>
        <dbReference type="ARBA" id="ARBA00022801"/>
    </source>
</evidence>
<evidence type="ECO:0000256" key="7">
    <source>
        <dbReference type="ARBA" id="ARBA00023049"/>
    </source>
</evidence>
<keyword evidence="5" id="KW-0378">Hydrolase</keyword>
<evidence type="ECO:0000259" key="8">
    <source>
        <dbReference type="Pfam" id="PF01432"/>
    </source>
</evidence>
<dbReference type="EMBL" id="UINC01184193">
    <property type="protein sequence ID" value="SVD95290.1"/>
    <property type="molecule type" value="Genomic_DNA"/>
</dbReference>
<sequence>MSDLTRSADMFLVGLSYPEVFPILDLLANEVTRHKMWLAYKRRGGRKNIAVLEELLVLRNEAARLLGYANVAEYEIEIKMARIPQNVTAFYQKLQPLVRRKALRDYEELDAAKQRETGSTGLKPWDTSYYMNVLRREQYSVDVEELREYFPLDRVMEGLFSITQSLYGITYKEVPAVDDSASRPLWHPDVRLYQVWDDASGERLGDFYLDLHPRLDKYGHAAQWGLAQHKRWSDGRVTRPVAALVCNFTKPTDEKPS</sequence>
<feature type="non-terminal residue" evidence="9">
    <location>
        <position position="257"/>
    </location>
</feature>
<keyword evidence="6" id="KW-0862">Zinc</keyword>
<dbReference type="SUPFAM" id="SSF55486">
    <property type="entry name" value="Metalloproteases ('zincins'), catalytic domain"/>
    <property type="match status" value="1"/>
</dbReference>
<accession>A0A382ZJ32</accession>
<dbReference type="PANTHER" id="PTHR11804:SF84">
    <property type="entry name" value="SACCHAROLYSIN"/>
    <property type="match status" value="1"/>
</dbReference>
<protein>
    <recommendedName>
        <fullName evidence="8">Peptidase M3A/M3B catalytic domain-containing protein</fullName>
    </recommendedName>
</protein>
<evidence type="ECO:0000256" key="6">
    <source>
        <dbReference type="ARBA" id="ARBA00022833"/>
    </source>
</evidence>
<dbReference type="GO" id="GO:0046872">
    <property type="term" value="F:metal ion binding"/>
    <property type="evidence" value="ECO:0007669"/>
    <property type="project" value="UniProtKB-KW"/>
</dbReference>
<dbReference type="InterPro" id="IPR024079">
    <property type="entry name" value="MetalloPept_cat_dom_sf"/>
</dbReference>
<name>A0A382ZJ32_9ZZZZ</name>
<dbReference type="GO" id="GO:0006508">
    <property type="term" value="P:proteolysis"/>
    <property type="evidence" value="ECO:0007669"/>
    <property type="project" value="UniProtKB-KW"/>
</dbReference>
<reference evidence="9" key="1">
    <citation type="submission" date="2018-05" db="EMBL/GenBank/DDBJ databases">
        <authorList>
            <person name="Lanie J.A."/>
            <person name="Ng W.-L."/>
            <person name="Kazmierczak K.M."/>
            <person name="Andrzejewski T.M."/>
            <person name="Davidsen T.M."/>
            <person name="Wayne K.J."/>
            <person name="Tettelin H."/>
            <person name="Glass J.I."/>
            <person name="Rusch D."/>
            <person name="Podicherti R."/>
            <person name="Tsui H.-C.T."/>
            <person name="Winkler M.E."/>
        </authorList>
    </citation>
    <scope>NUCLEOTIDE SEQUENCE</scope>
</reference>
<comment type="similarity">
    <text evidence="2">Belongs to the peptidase M3 family.</text>
</comment>
<dbReference type="Gene3D" id="3.40.390.10">
    <property type="entry name" value="Collagenase (Catalytic Domain)"/>
    <property type="match status" value="1"/>
</dbReference>
<evidence type="ECO:0000256" key="2">
    <source>
        <dbReference type="ARBA" id="ARBA00006040"/>
    </source>
</evidence>
<gene>
    <name evidence="9" type="ORF">METZ01_LOCUS448144</name>
</gene>
<dbReference type="AlphaFoldDB" id="A0A382ZJ32"/>
<evidence type="ECO:0000256" key="1">
    <source>
        <dbReference type="ARBA" id="ARBA00001947"/>
    </source>
</evidence>